<dbReference type="AlphaFoldDB" id="A0A2N6L8C9"/>
<reference evidence="2 3" key="1">
    <citation type="submission" date="2017-07" db="EMBL/GenBank/DDBJ databases">
        <title>Genomes of Fischerella (Mastigocladus) sp. strains.</title>
        <authorList>
            <person name="Miller S.R."/>
        </authorList>
    </citation>
    <scope>NUCLEOTIDE SEQUENCE [LARGE SCALE GENOMIC DNA]</scope>
    <source>
        <strain evidence="2 3">CCMEE 5318</strain>
    </source>
</reference>
<dbReference type="RefSeq" id="WP_258001512.1">
    <property type="nucleotide sequence ID" value="NZ_NMQE01000704.1"/>
</dbReference>
<protein>
    <submittedName>
        <fullName evidence="2">Uncharacterized protein</fullName>
    </submittedName>
</protein>
<evidence type="ECO:0000313" key="2">
    <source>
        <dbReference type="EMBL" id="PMB18344.1"/>
    </source>
</evidence>
<feature type="transmembrane region" description="Helical" evidence="1">
    <location>
        <begin position="12"/>
        <end position="33"/>
    </location>
</feature>
<name>A0A2N6L8C9_9CYAN</name>
<proteinExistence type="predicted"/>
<accession>A0A2N6L8C9</accession>
<sequence length="64" mass="7515">MREPKSIERRGLPYLIEIATNLFPIWILIGMILEELLLPLNERIESYTRDGKGIFANHNNRTYA</sequence>
<evidence type="ECO:0000256" key="1">
    <source>
        <dbReference type="SAM" id="Phobius"/>
    </source>
</evidence>
<dbReference type="EMBL" id="NMQE01000704">
    <property type="protein sequence ID" value="PMB18344.1"/>
    <property type="molecule type" value="Genomic_DNA"/>
</dbReference>
<keyword evidence="1" id="KW-0812">Transmembrane</keyword>
<evidence type="ECO:0000313" key="3">
    <source>
        <dbReference type="Proteomes" id="UP000235081"/>
    </source>
</evidence>
<keyword evidence="1" id="KW-1133">Transmembrane helix</keyword>
<comment type="caution">
    <text evidence="2">The sequence shown here is derived from an EMBL/GenBank/DDBJ whole genome shotgun (WGS) entry which is preliminary data.</text>
</comment>
<keyword evidence="1" id="KW-0472">Membrane</keyword>
<gene>
    <name evidence="2" type="ORF">CEN46_21320</name>
</gene>
<dbReference type="Proteomes" id="UP000235081">
    <property type="component" value="Unassembled WGS sequence"/>
</dbReference>
<organism evidence="2 3">
    <name type="scientific">Fischerella thermalis CCMEE 5318</name>
    <dbReference type="NCBI Taxonomy" id="2019666"/>
    <lineage>
        <taxon>Bacteria</taxon>
        <taxon>Bacillati</taxon>
        <taxon>Cyanobacteriota</taxon>
        <taxon>Cyanophyceae</taxon>
        <taxon>Nostocales</taxon>
        <taxon>Hapalosiphonaceae</taxon>
        <taxon>Fischerella</taxon>
    </lineage>
</organism>